<evidence type="ECO:0000256" key="1">
    <source>
        <dbReference type="ARBA" id="ARBA00004726"/>
    </source>
</evidence>
<keyword evidence="10 14" id="KW-0067">ATP-binding</keyword>
<evidence type="ECO:0000256" key="2">
    <source>
        <dbReference type="ARBA" id="ARBA00005201"/>
    </source>
</evidence>
<dbReference type="PIRSF" id="PIRSF004491">
    <property type="entry name" value="FAD_Synth"/>
    <property type="match status" value="1"/>
</dbReference>
<dbReference type="SUPFAM" id="SSF82114">
    <property type="entry name" value="Riboflavin kinase-like"/>
    <property type="match status" value="1"/>
</dbReference>
<comment type="pathway">
    <text evidence="1 14">Cofactor biosynthesis; FAD biosynthesis; FAD from FMN: step 1/1.</text>
</comment>
<dbReference type="EC" id="2.7.7.2" evidence="14"/>
<dbReference type="EMBL" id="JADINF010000149">
    <property type="protein sequence ID" value="MBO8424527.1"/>
    <property type="molecule type" value="Genomic_DNA"/>
</dbReference>
<evidence type="ECO:0000256" key="7">
    <source>
        <dbReference type="ARBA" id="ARBA00022741"/>
    </source>
</evidence>
<dbReference type="Gene3D" id="2.40.30.30">
    <property type="entry name" value="Riboflavin kinase-like"/>
    <property type="match status" value="1"/>
</dbReference>
<keyword evidence="4 14" id="KW-0288">FMN</keyword>
<reference evidence="16" key="2">
    <citation type="journal article" date="2021" name="PeerJ">
        <title>Extensive microbial diversity within the chicken gut microbiome revealed by metagenomics and culture.</title>
        <authorList>
            <person name="Gilroy R."/>
            <person name="Ravi A."/>
            <person name="Getino M."/>
            <person name="Pursley I."/>
            <person name="Horton D.L."/>
            <person name="Alikhan N.F."/>
            <person name="Baker D."/>
            <person name="Gharbi K."/>
            <person name="Hall N."/>
            <person name="Watson M."/>
            <person name="Adriaenssens E.M."/>
            <person name="Foster-Nyarko E."/>
            <person name="Jarju S."/>
            <person name="Secka A."/>
            <person name="Antonio M."/>
            <person name="Oren A."/>
            <person name="Chaudhuri R.R."/>
            <person name="La Ragione R."/>
            <person name="Hildebrand F."/>
            <person name="Pallen M.J."/>
        </authorList>
    </citation>
    <scope>NUCLEOTIDE SEQUENCE</scope>
    <source>
        <strain evidence="16">517</strain>
    </source>
</reference>
<dbReference type="InterPro" id="IPR023465">
    <property type="entry name" value="Riboflavin_kinase_dom_sf"/>
</dbReference>
<reference evidence="16" key="1">
    <citation type="submission" date="2020-10" db="EMBL/GenBank/DDBJ databases">
        <authorList>
            <person name="Gilroy R."/>
        </authorList>
    </citation>
    <scope>NUCLEOTIDE SEQUENCE</scope>
    <source>
        <strain evidence="16">517</strain>
    </source>
</reference>
<gene>
    <name evidence="16" type="primary">ribF</name>
    <name evidence="16" type="ORF">IAB16_05865</name>
</gene>
<keyword evidence="5 14" id="KW-0808">Transferase</keyword>
<feature type="domain" description="Riboflavin kinase" evidence="15">
    <location>
        <begin position="185"/>
        <end position="306"/>
    </location>
</feature>
<comment type="catalytic activity">
    <reaction evidence="12 14">
        <text>riboflavin + ATP = FMN + ADP + H(+)</text>
        <dbReference type="Rhea" id="RHEA:14357"/>
        <dbReference type="ChEBI" id="CHEBI:15378"/>
        <dbReference type="ChEBI" id="CHEBI:30616"/>
        <dbReference type="ChEBI" id="CHEBI:57986"/>
        <dbReference type="ChEBI" id="CHEBI:58210"/>
        <dbReference type="ChEBI" id="CHEBI:456216"/>
        <dbReference type="EC" id="2.7.1.26"/>
    </reaction>
</comment>
<comment type="pathway">
    <text evidence="2 14">Cofactor biosynthesis; FMN biosynthesis; FMN from riboflavin (ATP route): step 1/1.</text>
</comment>
<dbReference type="Proteomes" id="UP000727857">
    <property type="component" value="Unassembled WGS sequence"/>
</dbReference>
<name>A0A940IDU2_9FIRM</name>
<dbReference type="AlphaFoldDB" id="A0A940IDU2"/>
<dbReference type="GO" id="GO:0009398">
    <property type="term" value="P:FMN biosynthetic process"/>
    <property type="evidence" value="ECO:0007669"/>
    <property type="project" value="UniProtKB-UniRule"/>
</dbReference>
<keyword evidence="9 14" id="KW-0274">FAD</keyword>
<proteinExistence type="inferred from homology"/>
<keyword evidence="7 14" id="KW-0547">Nucleotide-binding</keyword>
<protein>
    <recommendedName>
        <fullName evidence="14">Riboflavin biosynthesis protein</fullName>
    </recommendedName>
    <domain>
        <recommendedName>
            <fullName evidence="14">Riboflavin kinase</fullName>
            <ecNumber evidence="14">2.7.1.26</ecNumber>
        </recommendedName>
        <alternativeName>
            <fullName evidence="14">Flavokinase</fullName>
        </alternativeName>
    </domain>
    <domain>
        <recommendedName>
            <fullName evidence="14">FMN adenylyltransferase</fullName>
            <ecNumber evidence="14">2.7.7.2</ecNumber>
        </recommendedName>
        <alternativeName>
            <fullName evidence="14">FAD pyrophosphorylase</fullName>
        </alternativeName>
        <alternativeName>
            <fullName evidence="14">FAD synthase</fullName>
        </alternativeName>
    </domain>
</protein>
<dbReference type="SMART" id="SM00904">
    <property type="entry name" value="Flavokinase"/>
    <property type="match status" value="1"/>
</dbReference>
<evidence type="ECO:0000256" key="10">
    <source>
        <dbReference type="ARBA" id="ARBA00022840"/>
    </source>
</evidence>
<evidence type="ECO:0000313" key="16">
    <source>
        <dbReference type="EMBL" id="MBO8424527.1"/>
    </source>
</evidence>
<accession>A0A940IDU2</accession>
<keyword evidence="11" id="KW-0511">Multifunctional enzyme</keyword>
<evidence type="ECO:0000256" key="4">
    <source>
        <dbReference type="ARBA" id="ARBA00022643"/>
    </source>
</evidence>
<evidence type="ECO:0000256" key="3">
    <source>
        <dbReference type="ARBA" id="ARBA00022630"/>
    </source>
</evidence>
<dbReference type="Gene3D" id="3.40.50.620">
    <property type="entry name" value="HUPs"/>
    <property type="match status" value="1"/>
</dbReference>
<keyword evidence="8 14" id="KW-0418">Kinase</keyword>
<evidence type="ECO:0000256" key="14">
    <source>
        <dbReference type="PIRNR" id="PIRNR004491"/>
    </source>
</evidence>
<dbReference type="PANTHER" id="PTHR22749">
    <property type="entry name" value="RIBOFLAVIN KINASE/FMN ADENYLYLTRANSFERASE"/>
    <property type="match status" value="1"/>
</dbReference>
<evidence type="ECO:0000256" key="8">
    <source>
        <dbReference type="ARBA" id="ARBA00022777"/>
    </source>
</evidence>
<evidence type="ECO:0000256" key="11">
    <source>
        <dbReference type="ARBA" id="ARBA00023268"/>
    </source>
</evidence>
<evidence type="ECO:0000256" key="9">
    <source>
        <dbReference type="ARBA" id="ARBA00022827"/>
    </source>
</evidence>
<organism evidence="16 17">
    <name type="scientific">Candidatus Stercoripulliclostridium pullicola</name>
    <dbReference type="NCBI Taxonomy" id="2840953"/>
    <lineage>
        <taxon>Bacteria</taxon>
        <taxon>Bacillati</taxon>
        <taxon>Bacillota</taxon>
        <taxon>Clostridia</taxon>
        <taxon>Eubacteriales</taxon>
        <taxon>Candidatus Stercoripulliclostridium</taxon>
    </lineage>
</organism>
<dbReference type="GO" id="GO:0005524">
    <property type="term" value="F:ATP binding"/>
    <property type="evidence" value="ECO:0007669"/>
    <property type="project" value="UniProtKB-UniRule"/>
</dbReference>
<comment type="catalytic activity">
    <reaction evidence="13 14">
        <text>FMN + ATP + H(+) = FAD + diphosphate</text>
        <dbReference type="Rhea" id="RHEA:17237"/>
        <dbReference type="ChEBI" id="CHEBI:15378"/>
        <dbReference type="ChEBI" id="CHEBI:30616"/>
        <dbReference type="ChEBI" id="CHEBI:33019"/>
        <dbReference type="ChEBI" id="CHEBI:57692"/>
        <dbReference type="ChEBI" id="CHEBI:58210"/>
        <dbReference type="EC" id="2.7.7.2"/>
    </reaction>
</comment>
<dbReference type="Pfam" id="PF06574">
    <property type="entry name" value="FAD_syn"/>
    <property type="match status" value="1"/>
</dbReference>
<dbReference type="SUPFAM" id="SSF52374">
    <property type="entry name" value="Nucleotidylyl transferase"/>
    <property type="match status" value="1"/>
</dbReference>
<dbReference type="EC" id="2.7.1.26" evidence="14"/>
<evidence type="ECO:0000259" key="15">
    <source>
        <dbReference type="SMART" id="SM00904"/>
    </source>
</evidence>
<dbReference type="PANTHER" id="PTHR22749:SF6">
    <property type="entry name" value="RIBOFLAVIN KINASE"/>
    <property type="match status" value="1"/>
</dbReference>
<dbReference type="Pfam" id="PF01687">
    <property type="entry name" value="Flavokinase"/>
    <property type="match status" value="1"/>
</dbReference>
<dbReference type="InterPro" id="IPR014729">
    <property type="entry name" value="Rossmann-like_a/b/a_fold"/>
</dbReference>
<comment type="similarity">
    <text evidence="14">Belongs to the ribF family.</text>
</comment>
<dbReference type="GO" id="GO:0006747">
    <property type="term" value="P:FAD biosynthetic process"/>
    <property type="evidence" value="ECO:0007669"/>
    <property type="project" value="UniProtKB-UniRule"/>
</dbReference>
<keyword evidence="6 14" id="KW-0548">Nucleotidyltransferase</keyword>
<evidence type="ECO:0000256" key="12">
    <source>
        <dbReference type="ARBA" id="ARBA00047880"/>
    </source>
</evidence>
<sequence length="309" mass="34630">MGGTYELQKQRTAEKETEKGRMLALGFFDCLHRGHREIVSRMLSVCDLCNFEPHIFTFDDDFFEALGSDTRLVYLLEERLELFEEAGIPRKNALIATPSADFLEISADDFLAMLDGYNLSAVIAGEDFRFGKGAAYGMAELEGWARSRGIIAIKQPLLKEWDRKISSSDIREFLAIGEVAAANALLGRRYFAEGSVLHGRGVGKSFGLPTANLTLPKEKLLPFDGVYETRTVVDGVKYRSVTNVGACPTFGETVKGVETHIIGFDGDVYGKKIRVEFVDRIRSIFRFDSKEELKKQIESDVRRVIESDD</sequence>
<keyword evidence="3 14" id="KW-0285">Flavoprotein</keyword>
<dbReference type="GO" id="GO:0009231">
    <property type="term" value="P:riboflavin biosynthetic process"/>
    <property type="evidence" value="ECO:0007669"/>
    <property type="project" value="InterPro"/>
</dbReference>
<evidence type="ECO:0000313" key="17">
    <source>
        <dbReference type="Proteomes" id="UP000727857"/>
    </source>
</evidence>
<dbReference type="InterPro" id="IPR015865">
    <property type="entry name" value="Riboflavin_kinase_bac/euk"/>
</dbReference>
<dbReference type="GO" id="GO:0003919">
    <property type="term" value="F:FMN adenylyltransferase activity"/>
    <property type="evidence" value="ECO:0007669"/>
    <property type="project" value="UniProtKB-UniRule"/>
</dbReference>
<dbReference type="GO" id="GO:0008531">
    <property type="term" value="F:riboflavin kinase activity"/>
    <property type="evidence" value="ECO:0007669"/>
    <property type="project" value="UniProtKB-UniRule"/>
</dbReference>
<evidence type="ECO:0000256" key="5">
    <source>
        <dbReference type="ARBA" id="ARBA00022679"/>
    </source>
</evidence>
<dbReference type="InterPro" id="IPR002606">
    <property type="entry name" value="Riboflavin_kinase_bac"/>
</dbReference>
<evidence type="ECO:0000256" key="6">
    <source>
        <dbReference type="ARBA" id="ARBA00022695"/>
    </source>
</evidence>
<dbReference type="InterPro" id="IPR015864">
    <property type="entry name" value="FAD_synthase"/>
</dbReference>
<comment type="caution">
    <text evidence="16">The sequence shown here is derived from an EMBL/GenBank/DDBJ whole genome shotgun (WGS) entry which is preliminary data.</text>
</comment>
<dbReference type="NCBIfam" id="TIGR00083">
    <property type="entry name" value="ribF"/>
    <property type="match status" value="1"/>
</dbReference>
<evidence type="ECO:0000256" key="13">
    <source>
        <dbReference type="ARBA" id="ARBA00049494"/>
    </source>
</evidence>
<dbReference type="InterPro" id="IPR023468">
    <property type="entry name" value="Riboflavin_kinase"/>
</dbReference>